<name>A0AAU2VVU9_9ACTN</name>
<keyword evidence="1" id="KW-1133">Transmembrane helix</keyword>
<organism evidence="2">
    <name type="scientific">Streptomyces sp. NBC_00008</name>
    <dbReference type="NCBI Taxonomy" id="2903610"/>
    <lineage>
        <taxon>Bacteria</taxon>
        <taxon>Bacillati</taxon>
        <taxon>Actinomycetota</taxon>
        <taxon>Actinomycetes</taxon>
        <taxon>Kitasatosporales</taxon>
        <taxon>Streptomycetaceae</taxon>
        <taxon>Streptomyces</taxon>
    </lineage>
</organism>
<accession>A0AAU2VVU9</accession>
<dbReference type="AlphaFoldDB" id="A0AAU2VVU9"/>
<dbReference type="InterPro" id="IPR011006">
    <property type="entry name" value="CheY-like_superfamily"/>
</dbReference>
<sequence>MKDFTDLVRALTGLTWPVIFGLIAWRLFPTLKDIIRSRGFTVKVGQTELTVQEMSEQVLRTTAEIQSSLANVSAERAPEVTPETRALRAILWVDDHPENNTYEAEQLRTLGVTVKIAKSTAEGKRAINATSEPFDAVISDMGRSENGSNNANAGLDLIREIRDQGYDVPIFIYASTRQAGRISEITAVGGNGATNSVSQLFKLLRGVGEFPRDAD</sequence>
<keyword evidence="1" id="KW-0472">Membrane</keyword>
<evidence type="ECO:0000256" key="1">
    <source>
        <dbReference type="SAM" id="Phobius"/>
    </source>
</evidence>
<dbReference type="EMBL" id="CP108313">
    <property type="protein sequence ID" value="WTW71789.1"/>
    <property type="molecule type" value="Genomic_DNA"/>
</dbReference>
<proteinExistence type="predicted"/>
<evidence type="ECO:0000313" key="2">
    <source>
        <dbReference type="EMBL" id="WTW71789.1"/>
    </source>
</evidence>
<dbReference type="CDD" id="cd00156">
    <property type="entry name" value="REC"/>
    <property type="match status" value="1"/>
</dbReference>
<feature type="transmembrane region" description="Helical" evidence="1">
    <location>
        <begin position="7"/>
        <end position="28"/>
    </location>
</feature>
<gene>
    <name evidence="2" type="ORF">OG398_27790</name>
</gene>
<dbReference type="SUPFAM" id="SSF52172">
    <property type="entry name" value="CheY-like"/>
    <property type="match status" value="1"/>
</dbReference>
<reference evidence="2" key="1">
    <citation type="submission" date="2022-10" db="EMBL/GenBank/DDBJ databases">
        <title>The complete genomes of actinobacterial strains from the NBC collection.</title>
        <authorList>
            <person name="Joergensen T.S."/>
            <person name="Alvarez Arevalo M."/>
            <person name="Sterndorff E.B."/>
            <person name="Faurdal D."/>
            <person name="Vuksanovic O."/>
            <person name="Mourched A.-S."/>
            <person name="Charusanti P."/>
            <person name="Shaw S."/>
            <person name="Blin K."/>
            <person name="Weber T."/>
        </authorList>
    </citation>
    <scope>NUCLEOTIDE SEQUENCE</scope>
    <source>
        <strain evidence="2">NBC_00008</strain>
    </source>
</reference>
<protein>
    <submittedName>
        <fullName evidence="2">Response regulator</fullName>
    </submittedName>
</protein>
<keyword evidence="1" id="KW-0812">Transmembrane</keyword>
<dbReference type="Gene3D" id="3.40.50.2300">
    <property type="match status" value="1"/>
</dbReference>